<dbReference type="Gene3D" id="3.40.50.720">
    <property type="entry name" value="NAD(P)-binding Rossmann-like Domain"/>
    <property type="match status" value="2"/>
</dbReference>
<dbReference type="InterPro" id="IPR006140">
    <property type="entry name" value="D-isomer_DH_NAD-bd"/>
</dbReference>
<evidence type="ECO:0000313" key="8">
    <source>
        <dbReference type="EMBL" id="ADN50719.1"/>
    </source>
</evidence>
<dbReference type="InterPro" id="IPR050857">
    <property type="entry name" value="D-2-hydroxyacid_DH"/>
</dbReference>
<gene>
    <name evidence="8" type="ordered locus">Vdis_1333</name>
</gene>
<dbReference type="AlphaFoldDB" id="E1QS02"/>
<organism evidence="8 9">
    <name type="scientific">Vulcanisaeta distributa (strain DSM 14429 / JCM 11212 / NBRC 100878 / IC-017)</name>
    <dbReference type="NCBI Taxonomy" id="572478"/>
    <lineage>
        <taxon>Archaea</taxon>
        <taxon>Thermoproteota</taxon>
        <taxon>Thermoprotei</taxon>
        <taxon>Thermoproteales</taxon>
        <taxon>Thermoproteaceae</taxon>
        <taxon>Vulcanisaeta</taxon>
    </lineage>
</organism>
<keyword evidence="2" id="KW-0028">Amino-acid biosynthesis</keyword>
<dbReference type="SUPFAM" id="SSF51735">
    <property type="entry name" value="NAD(P)-binding Rossmann-fold domains"/>
    <property type="match status" value="1"/>
</dbReference>
<evidence type="ECO:0000256" key="5">
    <source>
        <dbReference type="RuleBase" id="RU003719"/>
    </source>
</evidence>
<dbReference type="PROSITE" id="PS00065">
    <property type="entry name" value="D_2_HYDROXYACID_DH_1"/>
    <property type="match status" value="1"/>
</dbReference>
<evidence type="ECO:0000256" key="4">
    <source>
        <dbReference type="ARBA" id="ARBA00023027"/>
    </source>
</evidence>
<dbReference type="EMBL" id="CP002100">
    <property type="protein sequence ID" value="ADN50719.1"/>
    <property type="molecule type" value="Genomic_DNA"/>
</dbReference>
<dbReference type="InterPro" id="IPR029753">
    <property type="entry name" value="D-isomer_DH_CS"/>
</dbReference>
<sequence>MVKALITDPVDEYIINELSKHGVTVDYRPGINRDDLLKVVGDYEILVVRSRTKVTKEVIDAAGRLRVIARAGVGLDNIDVDYARLRGIEVINAPEGSTQSVAELTIGLMIAAARLVALQDRLVKGGEWPKGKYVGSELFGKVLGIIGFGRIGQRVAELARAIGMNIQAYDIVDMRDKALKLGVDFVDFETLIRSSDFITIHVSLTPSAKYMIGEREFQMMKDGVIIINTSRGEVIDTRALLKALNDGKVAAAALDVLEHEPPREPWEIELVKHPRVIITPHIGAETREAQRRIAEILVNKIVNYLMSNNIK</sequence>
<dbReference type="GO" id="GO:0051287">
    <property type="term" value="F:NAD binding"/>
    <property type="evidence" value="ECO:0007669"/>
    <property type="project" value="InterPro"/>
</dbReference>
<dbReference type="GeneID" id="9752265"/>
<dbReference type="InterPro" id="IPR006139">
    <property type="entry name" value="D-isomer_2_OHA_DH_cat_dom"/>
</dbReference>
<dbReference type="InterPro" id="IPR036291">
    <property type="entry name" value="NAD(P)-bd_dom_sf"/>
</dbReference>
<feature type="domain" description="D-isomer specific 2-hydroxyacid dehydrogenase catalytic" evidence="6">
    <location>
        <begin position="5"/>
        <end position="307"/>
    </location>
</feature>
<dbReference type="STRING" id="572478.Vdis_1333"/>
<dbReference type="InterPro" id="IPR029752">
    <property type="entry name" value="D-isomer_DH_CS1"/>
</dbReference>
<reference evidence="9" key="2">
    <citation type="journal article" date="2010" name="Stand. Genomic Sci.">
        <title>Complete genome sequence of Vulcanisaeta distributa type strain (IC-017T).</title>
        <authorList>
            <person name="Mavromatis K."/>
            <person name="Sikorski J."/>
            <person name="Pabst E."/>
            <person name="Teshima H."/>
            <person name="Lapidus A."/>
            <person name="Lucas S."/>
            <person name="Nolan M."/>
            <person name="Glavina Del Rio T."/>
            <person name="Cheng J."/>
            <person name="Bruce D."/>
            <person name="Goodwin L."/>
            <person name="Pitluck S."/>
            <person name="Liolios K."/>
            <person name="Ivanova N."/>
            <person name="Mikhailova N."/>
            <person name="Pati A."/>
            <person name="Chen A."/>
            <person name="Palaniappan K."/>
            <person name="Land M."/>
            <person name="Hauser L."/>
            <person name="Chang Y."/>
            <person name="Jeffries C."/>
            <person name="Rohde M."/>
            <person name="Spring S."/>
            <person name="Goker M."/>
            <person name="Wirth R."/>
            <person name="Woyke T."/>
            <person name="Bristow J."/>
            <person name="Eisen J."/>
            <person name="Markowitz V."/>
            <person name="Hugenholtz P."/>
            <person name="Klenk H."/>
            <person name="Kyrpides N."/>
        </authorList>
    </citation>
    <scope>NUCLEOTIDE SEQUENCE [LARGE SCALE GENOMIC DNA]</scope>
    <source>
        <strain evidence="9">DSM 14429 / JCM 11212 / NBRC 100878 / IC-017</strain>
    </source>
</reference>
<keyword evidence="3 5" id="KW-0560">Oxidoreductase</keyword>
<dbReference type="PROSITE" id="PS00671">
    <property type="entry name" value="D_2_HYDROXYACID_DH_3"/>
    <property type="match status" value="1"/>
</dbReference>
<dbReference type="GO" id="GO:0008652">
    <property type="term" value="P:amino acid biosynthetic process"/>
    <property type="evidence" value="ECO:0007669"/>
    <property type="project" value="UniProtKB-KW"/>
</dbReference>
<dbReference type="HOGENOM" id="CLU_019796_1_3_2"/>
<dbReference type="GO" id="GO:0004617">
    <property type="term" value="F:phosphoglycerate dehydrogenase activity"/>
    <property type="evidence" value="ECO:0007669"/>
    <property type="project" value="UniProtKB-EC"/>
</dbReference>
<dbReference type="RefSeq" id="WP_013336444.1">
    <property type="nucleotide sequence ID" value="NC_014537.1"/>
</dbReference>
<dbReference type="EC" id="1.1.1.95" evidence="8"/>
<reference evidence="8 9" key="1">
    <citation type="journal article" date="2010" name="Stand. Genomic Sci.">
        <title>Complete genome sequence of Vulcanisaeta distributa type strain (IC-017).</title>
        <authorList>
            <person name="Mavromatis K."/>
            <person name="Sikorski J."/>
            <person name="Pabst E."/>
            <person name="Teshima H."/>
            <person name="Lapidus A."/>
            <person name="Lucas S."/>
            <person name="Nolan M."/>
            <person name="Glavina Del Rio T."/>
            <person name="Cheng J.F."/>
            <person name="Bruce D."/>
            <person name="Goodwin L."/>
            <person name="Pitluck S."/>
            <person name="Liolios K."/>
            <person name="Ivanova N."/>
            <person name="Mikhailova N."/>
            <person name="Pati A."/>
            <person name="Chen A."/>
            <person name="Palaniappan K."/>
            <person name="Land M."/>
            <person name="Hauser L."/>
            <person name="Chang Y.J."/>
            <person name="Jeffries C.D."/>
            <person name="Rohde M."/>
            <person name="Spring S."/>
            <person name="Goker M."/>
            <person name="Wirth R."/>
            <person name="Woyke T."/>
            <person name="Bristow J."/>
            <person name="Eisen J.A."/>
            <person name="Markowitz V."/>
            <person name="Hugenholtz P."/>
            <person name="Klenk H.P."/>
            <person name="Kyrpides N.C."/>
        </authorList>
    </citation>
    <scope>NUCLEOTIDE SEQUENCE [LARGE SCALE GENOMIC DNA]</scope>
    <source>
        <strain evidence="9">DSM 14429 / JCM 11212 / NBRC 100878 / IC-017</strain>
    </source>
</reference>
<dbReference type="Proteomes" id="UP000006681">
    <property type="component" value="Chromosome"/>
</dbReference>
<dbReference type="Pfam" id="PF02826">
    <property type="entry name" value="2-Hacid_dh_C"/>
    <property type="match status" value="1"/>
</dbReference>
<dbReference type="eggNOG" id="arCOG01754">
    <property type="taxonomic scope" value="Archaea"/>
</dbReference>
<comment type="similarity">
    <text evidence="1 5">Belongs to the D-isomer specific 2-hydroxyacid dehydrogenase family.</text>
</comment>
<keyword evidence="9" id="KW-1185">Reference proteome</keyword>
<dbReference type="PANTHER" id="PTHR42789:SF1">
    <property type="entry name" value="D-ISOMER SPECIFIC 2-HYDROXYACID DEHYDROGENASE FAMILY PROTEIN (AFU_ORTHOLOGUE AFUA_6G10090)"/>
    <property type="match status" value="1"/>
</dbReference>
<evidence type="ECO:0000256" key="2">
    <source>
        <dbReference type="ARBA" id="ARBA00022605"/>
    </source>
</evidence>
<dbReference type="OrthoDB" id="7437at2157"/>
<keyword evidence="4" id="KW-0520">NAD</keyword>
<proteinExistence type="inferred from homology"/>
<name>E1QS02_VULDI</name>
<feature type="domain" description="D-isomer specific 2-hydroxyacid dehydrogenase NAD-binding" evidence="7">
    <location>
        <begin position="106"/>
        <end position="283"/>
    </location>
</feature>
<dbReference type="Pfam" id="PF00389">
    <property type="entry name" value="2-Hacid_dh"/>
    <property type="match status" value="1"/>
</dbReference>
<dbReference type="FunFam" id="3.40.50.720:FF:000021">
    <property type="entry name" value="D-3-phosphoglycerate dehydrogenase"/>
    <property type="match status" value="1"/>
</dbReference>
<accession>E1QS02</accession>
<evidence type="ECO:0000259" key="6">
    <source>
        <dbReference type="Pfam" id="PF00389"/>
    </source>
</evidence>
<dbReference type="KEGG" id="vdi:Vdis_1333"/>
<dbReference type="PANTHER" id="PTHR42789">
    <property type="entry name" value="D-ISOMER SPECIFIC 2-HYDROXYACID DEHYDROGENASE FAMILY PROTEIN (AFU_ORTHOLOGUE AFUA_6G10090)"/>
    <property type="match status" value="1"/>
</dbReference>
<dbReference type="SUPFAM" id="SSF52283">
    <property type="entry name" value="Formate/glycerate dehydrogenase catalytic domain-like"/>
    <property type="match status" value="1"/>
</dbReference>
<evidence type="ECO:0000259" key="7">
    <source>
        <dbReference type="Pfam" id="PF02826"/>
    </source>
</evidence>
<evidence type="ECO:0000256" key="1">
    <source>
        <dbReference type="ARBA" id="ARBA00005854"/>
    </source>
</evidence>
<evidence type="ECO:0000313" key="9">
    <source>
        <dbReference type="Proteomes" id="UP000006681"/>
    </source>
</evidence>
<dbReference type="CDD" id="cd05303">
    <property type="entry name" value="PGDH_2"/>
    <property type="match status" value="1"/>
</dbReference>
<protein>
    <submittedName>
        <fullName evidence="8">D-isomer specific 2-hydroxyacid dehydrogenase NAD-binding protein</fullName>
        <ecNumber evidence="8">1.1.1.95</ecNumber>
    </submittedName>
</protein>
<evidence type="ECO:0000256" key="3">
    <source>
        <dbReference type="ARBA" id="ARBA00023002"/>
    </source>
</evidence>